<keyword evidence="1" id="KW-1133">Transmembrane helix</keyword>
<gene>
    <name evidence="2" type="ORF">C8P67_104127</name>
</gene>
<evidence type="ECO:0000313" key="2">
    <source>
        <dbReference type="EMBL" id="REG99509.1"/>
    </source>
</evidence>
<dbReference type="RefSeq" id="WP_115812219.1">
    <property type="nucleotide sequence ID" value="NZ_QUNI01000004.1"/>
</dbReference>
<keyword evidence="3" id="KW-1185">Reference proteome</keyword>
<keyword evidence="1" id="KW-0812">Transmembrane</keyword>
<dbReference type="Proteomes" id="UP000257136">
    <property type="component" value="Unassembled WGS sequence"/>
</dbReference>
<dbReference type="EMBL" id="QUNI01000004">
    <property type="protein sequence ID" value="REG99509.1"/>
    <property type="molecule type" value="Genomic_DNA"/>
</dbReference>
<sequence>MTYFLEDITEADLDLVLKTGPYASLALLVLLLRSFLLMKSRSQKMILGAQNAVYESSSGAWRSEDDNAVRYIDGDAIVESAKLAEK</sequence>
<name>A0A3E0EQ66_9FLAO</name>
<evidence type="ECO:0000256" key="1">
    <source>
        <dbReference type="SAM" id="Phobius"/>
    </source>
</evidence>
<protein>
    <submittedName>
        <fullName evidence="2">Uncharacterized protein</fullName>
    </submittedName>
</protein>
<comment type="caution">
    <text evidence="2">The sequence shown here is derived from an EMBL/GenBank/DDBJ whole genome shotgun (WGS) entry which is preliminary data.</text>
</comment>
<dbReference type="AlphaFoldDB" id="A0A3E0EQ66"/>
<feature type="transmembrane region" description="Helical" evidence="1">
    <location>
        <begin position="20"/>
        <end position="38"/>
    </location>
</feature>
<keyword evidence="1" id="KW-0472">Membrane</keyword>
<proteinExistence type="predicted"/>
<organism evidence="2 3">
    <name type="scientific">Flavobacterium aquicola</name>
    <dbReference type="NCBI Taxonomy" id="1682742"/>
    <lineage>
        <taxon>Bacteria</taxon>
        <taxon>Pseudomonadati</taxon>
        <taxon>Bacteroidota</taxon>
        <taxon>Flavobacteriia</taxon>
        <taxon>Flavobacteriales</taxon>
        <taxon>Flavobacteriaceae</taxon>
        <taxon>Flavobacterium</taxon>
    </lineage>
</organism>
<evidence type="ECO:0000313" key="3">
    <source>
        <dbReference type="Proteomes" id="UP000257136"/>
    </source>
</evidence>
<reference evidence="2 3" key="1">
    <citation type="submission" date="2018-08" db="EMBL/GenBank/DDBJ databases">
        <title>Genomic Encyclopedia of Archaeal and Bacterial Type Strains, Phase II (KMG-II): from individual species to whole genera.</title>
        <authorList>
            <person name="Goeker M."/>
        </authorList>
    </citation>
    <scope>NUCLEOTIDE SEQUENCE [LARGE SCALE GENOMIC DNA]</scope>
    <source>
        <strain evidence="2 3">DSM 100880</strain>
    </source>
</reference>
<accession>A0A3E0EQ66</accession>